<keyword evidence="2" id="KW-0812">Transmembrane</keyword>
<evidence type="ECO:0000313" key="4">
    <source>
        <dbReference type="Proteomes" id="UP000287857"/>
    </source>
</evidence>
<dbReference type="Proteomes" id="UP000287857">
    <property type="component" value="Unassembled WGS sequence"/>
</dbReference>
<dbReference type="AlphaFoldDB" id="A0A429ZV33"/>
<dbReference type="GO" id="GO:0003677">
    <property type="term" value="F:DNA binding"/>
    <property type="evidence" value="ECO:0007669"/>
    <property type="project" value="InterPro"/>
</dbReference>
<keyword evidence="4" id="KW-1185">Reference proteome</keyword>
<keyword evidence="2" id="KW-0472">Membrane</keyword>
<keyword evidence="2" id="KW-1133">Transmembrane helix</keyword>
<evidence type="ECO:0000256" key="1">
    <source>
        <dbReference type="SAM" id="MobiDB-lite"/>
    </source>
</evidence>
<dbReference type="CDD" id="cd00093">
    <property type="entry name" value="HTH_XRE"/>
    <property type="match status" value="1"/>
</dbReference>
<accession>A0A429ZV33</accession>
<name>A0A429ZV33_9ENTE</name>
<dbReference type="Pfam" id="PF13413">
    <property type="entry name" value="HTH_25"/>
    <property type="match status" value="1"/>
</dbReference>
<dbReference type="SUPFAM" id="SSF47413">
    <property type="entry name" value="lambda repressor-like DNA-binding domains"/>
    <property type="match status" value="1"/>
</dbReference>
<dbReference type="InterPro" id="IPR010982">
    <property type="entry name" value="Lambda_DNA-bd_dom_sf"/>
</dbReference>
<protein>
    <recommendedName>
        <fullName evidence="5">DUF4115 domain-containing protein</fullName>
    </recommendedName>
</protein>
<dbReference type="InterPro" id="IPR001387">
    <property type="entry name" value="Cro/C1-type_HTH"/>
</dbReference>
<gene>
    <name evidence="3" type="ORF">CBF37_09545</name>
</gene>
<feature type="compositionally biased region" description="Basic and acidic residues" evidence="1">
    <location>
        <begin position="170"/>
        <end position="196"/>
    </location>
</feature>
<feature type="region of interest" description="Disordered" evidence="1">
    <location>
        <begin position="300"/>
        <end position="324"/>
    </location>
</feature>
<feature type="region of interest" description="Disordered" evidence="1">
    <location>
        <begin position="140"/>
        <end position="196"/>
    </location>
</feature>
<comment type="caution">
    <text evidence="3">The sequence shown here is derived from an EMBL/GenBank/DDBJ whole genome shotgun (WGS) entry which is preliminary data.</text>
</comment>
<proteinExistence type="predicted"/>
<dbReference type="Gene3D" id="1.10.260.40">
    <property type="entry name" value="lambda repressor-like DNA-binding domains"/>
    <property type="match status" value="1"/>
</dbReference>
<dbReference type="PANTHER" id="PTHR34475">
    <property type="match status" value="1"/>
</dbReference>
<dbReference type="OrthoDB" id="9797543at2"/>
<reference evidence="3 4" key="1">
    <citation type="submission" date="2017-05" db="EMBL/GenBank/DDBJ databases">
        <title>Vagococcus spp. assemblies.</title>
        <authorList>
            <person name="Gulvik C.A."/>
        </authorList>
    </citation>
    <scope>NUCLEOTIDE SEQUENCE [LARGE SCALE GENOMIC DNA]</scope>
    <source>
        <strain evidence="3 4">SS1995</strain>
    </source>
</reference>
<organism evidence="3 4">
    <name type="scientific">Vagococcus vulneris</name>
    <dbReference type="NCBI Taxonomy" id="1977869"/>
    <lineage>
        <taxon>Bacteria</taxon>
        <taxon>Bacillati</taxon>
        <taxon>Bacillota</taxon>
        <taxon>Bacilli</taxon>
        <taxon>Lactobacillales</taxon>
        <taxon>Enterococcaceae</taxon>
        <taxon>Vagococcus</taxon>
    </lineage>
</organism>
<evidence type="ECO:0000313" key="3">
    <source>
        <dbReference type="EMBL" id="RST97606.1"/>
    </source>
</evidence>
<feature type="transmembrane region" description="Helical" evidence="2">
    <location>
        <begin position="109"/>
        <end position="131"/>
    </location>
</feature>
<dbReference type="EMBL" id="NGJS01000016">
    <property type="protein sequence ID" value="RST97606.1"/>
    <property type="molecule type" value="Genomic_DNA"/>
</dbReference>
<dbReference type="RefSeq" id="WP_125984525.1">
    <property type="nucleotide sequence ID" value="NZ_NGJS01000016.1"/>
</dbReference>
<dbReference type="InterPro" id="IPR050400">
    <property type="entry name" value="Bact_Cytoskel_RodZ"/>
</dbReference>
<evidence type="ECO:0000256" key="2">
    <source>
        <dbReference type="SAM" id="Phobius"/>
    </source>
</evidence>
<feature type="compositionally biased region" description="Low complexity" evidence="1">
    <location>
        <begin position="152"/>
        <end position="169"/>
    </location>
</feature>
<dbReference type="PANTHER" id="PTHR34475:SF1">
    <property type="entry name" value="CYTOSKELETON PROTEIN RODZ"/>
    <property type="match status" value="1"/>
</dbReference>
<sequence>MDTIGEKLKNARIENGLTIGDLQRITKIQRRYLEALEDNDFDAIPSDYYLRTFIKQYAEVVGLNPRPLLRRVEGNSGIHEQASPSIPVQGSRRVKHSNAASKRNLFKTYIPVVTLVIVVIAIISTIGYAVWKDSKSGPLVPKPEKTTLVDKSVSSSNDNSTNDSSNSSKQKADEEKKKQEEAEKERKKKEAEKKPEFKIKTDTENAITYDISNVKKPNVTLTGVNAAAWFGIQETGTTNIFYQNTAQPGEPIKVDIPEGINSVDIIVGASNYLTISVDGQELKFNETHPVTGKKIITLNFSGGSQPENSDTAVETENNEQYYEE</sequence>
<evidence type="ECO:0008006" key="5">
    <source>
        <dbReference type="Google" id="ProtNLM"/>
    </source>
</evidence>